<evidence type="ECO:0000313" key="3">
    <source>
        <dbReference type="EMBL" id="AEE97168.1"/>
    </source>
</evidence>
<evidence type="ECO:0000256" key="2">
    <source>
        <dbReference type="ARBA" id="ARBA00023002"/>
    </source>
</evidence>
<keyword evidence="4" id="KW-1185">Reference proteome</keyword>
<sequence>MELSGKTALVTGASRGIGRQIAIELAKAGASVAINYKTDEAGAIETLHAVRQANRYGITIMADVSDYESVRQMLDDIIQKLGKIDILVNNAGISHIGLFIDTDINLWGNIMNTNLKGTMNCCHAVLRHMLPRQSGSIINISSIWGNVGAACEAVYSASKGGINAFTKALAKELGACGIRVNAIAPGAIDTDMNKWMSAEDKQITLDQIPMKRLGKCSEVSALAVFLASEKSSYITGQIIAADGGIF</sequence>
<dbReference type="PRINTS" id="PR00081">
    <property type="entry name" value="GDHRDH"/>
</dbReference>
<dbReference type="NCBIfam" id="NF047420">
    <property type="entry name" value="EF_P_mod_YmfI"/>
    <property type="match status" value="1"/>
</dbReference>
<dbReference type="OrthoDB" id="9803333at2"/>
<dbReference type="STRING" id="697281.Mahau_1992"/>
<dbReference type="PRINTS" id="PR00080">
    <property type="entry name" value="SDRFAMILY"/>
</dbReference>
<reference evidence="3 4" key="2">
    <citation type="journal article" date="2011" name="Stand. Genomic Sci.">
        <title>Complete genome sequence of Mahella australiensis type strain (50-1 BON).</title>
        <authorList>
            <person name="Sikorski J."/>
            <person name="Teshima H."/>
            <person name="Nolan M."/>
            <person name="Lucas S."/>
            <person name="Hammon N."/>
            <person name="Deshpande S."/>
            <person name="Cheng J.F."/>
            <person name="Pitluck S."/>
            <person name="Liolios K."/>
            <person name="Pagani I."/>
            <person name="Ivanova N."/>
            <person name="Huntemann M."/>
            <person name="Mavromatis K."/>
            <person name="Ovchinikova G."/>
            <person name="Pati A."/>
            <person name="Tapia R."/>
            <person name="Han C."/>
            <person name="Goodwin L."/>
            <person name="Chen A."/>
            <person name="Palaniappan K."/>
            <person name="Land M."/>
            <person name="Hauser L."/>
            <person name="Ngatchou-Djao O.D."/>
            <person name="Rohde M."/>
            <person name="Pukall R."/>
            <person name="Spring S."/>
            <person name="Abt B."/>
            <person name="Goker M."/>
            <person name="Detter J.C."/>
            <person name="Woyke T."/>
            <person name="Bristow J."/>
            <person name="Markowitz V."/>
            <person name="Hugenholtz P."/>
            <person name="Eisen J.A."/>
            <person name="Kyrpides N.C."/>
            <person name="Klenk H.P."/>
            <person name="Lapidus A."/>
        </authorList>
    </citation>
    <scope>NUCLEOTIDE SEQUENCE [LARGE SCALE GENOMIC DNA]</scope>
    <source>
        <strain evidence="4">DSM 15567 / CIP 107919 / 50-1 BON</strain>
    </source>
</reference>
<dbReference type="NCBIfam" id="NF005559">
    <property type="entry name" value="PRK07231.1"/>
    <property type="match status" value="1"/>
</dbReference>
<accession>F4A229</accession>
<dbReference type="EC" id="1.1.1.100" evidence="3"/>
<dbReference type="InterPro" id="IPR002347">
    <property type="entry name" value="SDR_fam"/>
</dbReference>
<evidence type="ECO:0000256" key="1">
    <source>
        <dbReference type="ARBA" id="ARBA00006484"/>
    </source>
</evidence>
<proteinExistence type="inferred from homology"/>
<comment type="similarity">
    <text evidence="1">Belongs to the short-chain dehydrogenases/reductases (SDR) family.</text>
</comment>
<dbReference type="InterPro" id="IPR020904">
    <property type="entry name" value="Sc_DH/Rdtase_CS"/>
</dbReference>
<keyword evidence="2 3" id="KW-0560">Oxidoreductase</keyword>
<dbReference type="HOGENOM" id="CLU_010194_1_3_9"/>
<dbReference type="GO" id="GO:0004316">
    <property type="term" value="F:3-oxoacyl-[acyl-carrier-protein] reductase (NADPH) activity"/>
    <property type="evidence" value="ECO:0007669"/>
    <property type="project" value="UniProtKB-EC"/>
</dbReference>
<dbReference type="PANTHER" id="PTHR42760">
    <property type="entry name" value="SHORT-CHAIN DEHYDROGENASES/REDUCTASES FAMILY MEMBER"/>
    <property type="match status" value="1"/>
</dbReference>
<dbReference type="EMBL" id="CP002360">
    <property type="protein sequence ID" value="AEE97168.1"/>
    <property type="molecule type" value="Genomic_DNA"/>
</dbReference>
<dbReference type="Gene3D" id="3.40.50.720">
    <property type="entry name" value="NAD(P)-binding Rossmann-like Domain"/>
    <property type="match status" value="1"/>
</dbReference>
<gene>
    <name evidence="3" type="ordered locus">Mahau_1992</name>
</gene>
<protein>
    <submittedName>
        <fullName evidence="3">Short-chain dehydrogenase/reductase SDR</fullName>
        <ecNumber evidence="3">1.1.1.100</ecNumber>
    </submittedName>
</protein>
<dbReference type="AlphaFoldDB" id="F4A229"/>
<dbReference type="Proteomes" id="UP000008457">
    <property type="component" value="Chromosome"/>
</dbReference>
<dbReference type="eggNOG" id="COG1028">
    <property type="taxonomic scope" value="Bacteria"/>
</dbReference>
<dbReference type="PANTHER" id="PTHR42760:SF40">
    <property type="entry name" value="3-OXOACYL-[ACYL-CARRIER-PROTEIN] REDUCTASE, CHLOROPLASTIC"/>
    <property type="match status" value="1"/>
</dbReference>
<dbReference type="NCBIfam" id="NF009466">
    <property type="entry name" value="PRK12826.1-2"/>
    <property type="match status" value="1"/>
</dbReference>
<dbReference type="InterPro" id="IPR036291">
    <property type="entry name" value="NAD(P)-bd_dom_sf"/>
</dbReference>
<dbReference type="KEGG" id="mas:Mahau_1992"/>
<evidence type="ECO:0000313" key="4">
    <source>
        <dbReference type="Proteomes" id="UP000008457"/>
    </source>
</evidence>
<reference evidence="4" key="1">
    <citation type="submission" date="2010-11" db="EMBL/GenBank/DDBJ databases">
        <title>The complete genome of Mahella australiensis DSM 15567.</title>
        <authorList>
            <consortium name="US DOE Joint Genome Institute (JGI-PGF)"/>
            <person name="Lucas S."/>
            <person name="Copeland A."/>
            <person name="Lapidus A."/>
            <person name="Bruce D."/>
            <person name="Goodwin L."/>
            <person name="Pitluck S."/>
            <person name="Kyrpides N."/>
            <person name="Mavromatis K."/>
            <person name="Pagani I."/>
            <person name="Ivanova N."/>
            <person name="Teshima H."/>
            <person name="Brettin T."/>
            <person name="Detter J.C."/>
            <person name="Han C."/>
            <person name="Tapia R."/>
            <person name="Land M."/>
            <person name="Hauser L."/>
            <person name="Markowitz V."/>
            <person name="Cheng J.-F."/>
            <person name="Hugenholtz P."/>
            <person name="Woyke T."/>
            <person name="Wu D."/>
            <person name="Spring S."/>
            <person name="Pukall R."/>
            <person name="Steenblock K."/>
            <person name="Schneider S."/>
            <person name="Klenk H.-P."/>
            <person name="Eisen J.A."/>
        </authorList>
    </citation>
    <scope>NUCLEOTIDE SEQUENCE [LARGE SCALE GENOMIC DNA]</scope>
    <source>
        <strain evidence="4">DSM 15567 / CIP 107919 / 50-1 BON</strain>
    </source>
</reference>
<dbReference type="FunFam" id="3.40.50.720:FF:000173">
    <property type="entry name" value="3-oxoacyl-[acyl-carrier protein] reductase"/>
    <property type="match status" value="1"/>
</dbReference>
<dbReference type="SUPFAM" id="SSF51735">
    <property type="entry name" value="NAD(P)-binding Rossmann-fold domains"/>
    <property type="match status" value="1"/>
</dbReference>
<dbReference type="GO" id="GO:0030497">
    <property type="term" value="P:fatty acid elongation"/>
    <property type="evidence" value="ECO:0007669"/>
    <property type="project" value="TreeGrafter"/>
</dbReference>
<dbReference type="PROSITE" id="PS00061">
    <property type="entry name" value="ADH_SHORT"/>
    <property type="match status" value="1"/>
</dbReference>
<name>F4A229_MAHA5</name>
<organism evidence="3 4">
    <name type="scientific">Mahella australiensis (strain DSM 15567 / CIP 107919 / 50-1 BON)</name>
    <dbReference type="NCBI Taxonomy" id="697281"/>
    <lineage>
        <taxon>Bacteria</taxon>
        <taxon>Bacillati</taxon>
        <taxon>Bacillota</taxon>
        <taxon>Clostridia</taxon>
        <taxon>Thermoanaerobacterales</taxon>
        <taxon>Thermoanaerobacterales Family IV. Incertae Sedis</taxon>
        <taxon>Mahella</taxon>
    </lineage>
</organism>
<dbReference type="Pfam" id="PF13561">
    <property type="entry name" value="adh_short_C2"/>
    <property type="match status" value="1"/>
</dbReference>
<dbReference type="RefSeq" id="WP_013781596.1">
    <property type="nucleotide sequence ID" value="NC_015520.1"/>
</dbReference>